<keyword evidence="2" id="KW-0472">Membrane</keyword>
<name>A0ABD5NGH4_9EURY</name>
<accession>A0ABD5NGH4</accession>
<gene>
    <name evidence="3" type="ORF">ACFOKC_10025</name>
</gene>
<keyword evidence="4" id="KW-1185">Reference proteome</keyword>
<evidence type="ECO:0000256" key="1">
    <source>
        <dbReference type="SAM" id="MobiDB-lite"/>
    </source>
</evidence>
<feature type="transmembrane region" description="Helical" evidence="2">
    <location>
        <begin position="12"/>
        <end position="33"/>
    </location>
</feature>
<dbReference type="Proteomes" id="UP001595660">
    <property type="component" value="Unassembled WGS sequence"/>
</dbReference>
<reference evidence="3 4" key="1">
    <citation type="journal article" date="2019" name="Int. J. Syst. Evol. Microbiol.">
        <title>The Global Catalogue of Microorganisms (GCM) 10K type strain sequencing project: providing services to taxonomists for standard genome sequencing and annotation.</title>
        <authorList>
            <consortium name="The Broad Institute Genomics Platform"/>
            <consortium name="The Broad Institute Genome Sequencing Center for Infectious Disease"/>
            <person name="Wu L."/>
            <person name="Ma J."/>
        </authorList>
    </citation>
    <scope>NUCLEOTIDE SEQUENCE [LARGE SCALE GENOMIC DNA]</scope>
    <source>
        <strain evidence="3 4">CGMCC 1.12562</strain>
    </source>
</reference>
<dbReference type="RefSeq" id="WP_232570823.1">
    <property type="nucleotide sequence ID" value="NZ_CP089466.1"/>
</dbReference>
<dbReference type="GeneID" id="69118940"/>
<dbReference type="AlphaFoldDB" id="A0ABD5NGH4"/>
<proteinExistence type="predicted"/>
<keyword evidence="2" id="KW-1133">Transmembrane helix</keyword>
<evidence type="ECO:0000313" key="3">
    <source>
        <dbReference type="EMBL" id="MFC3478059.1"/>
    </source>
</evidence>
<evidence type="ECO:0000313" key="4">
    <source>
        <dbReference type="Proteomes" id="UP001595660"/>
    </source>
</evidence>
<sequence length="106" mass="11334">MERSIDVSGGVLNVVFYVLQLAVFLLAVVYVAFPLDSAAKILLAFLFASLVAAMVVGAWRSTQGGEHAHTGSGDITYDPVADPGQAAKDRWEKAVRRLPGGDDDRD</sequence>
<feature type="transmembrane region" description="Helical" evidence="2">
    <location>
        <begin position="39"/>
        <end position="59"/>
    </location>
</feature>
<evidence type="ECO:0000256" key="2">
    <source>
        <dbReference type="SAM" id="Phobius"/>
    </source>
</evidence>
<comment type="caution">
    <text evidence="3">The sequence shown here is derived from an EMBL/GenBank/DDBJ whole genome shotgun (WGS) entry which is preliminary data.</text>
</comment>
<organism evidence="3 4">
    <name type="scientific">Halobacterium litoreum</name>
    <dbReference type="NCBI Taxonomy" id="2039234"/>
    <lineage>
        <taxon>Archaea</taxon>
        <taxon>Methanobacteriati</taxon>
        <taxon>Methanobacteriota</taxon>
        <taxon>Stenosarchaea group</taxon>
        <taxon>Halobacteria</taxon>
        <taxon>Halobacteriales</taxon>
        <taxon>Halobacteriaceae</taxon>
        <taxon>Halobacterium</taxon>
    </lineage>
</organism>
<keyword evidence="2" id="KW-0812">Transmembrane</keyword>
<dbReference type="Pfam" id="PF26007">
    <property type="entry name" value="DUF8000"/>
    <property type="match status" value="1"/>
</dbReference>
<dbReference type="InterPro" id="IPR058313">
    <property type="entry name" value="DUF8000"/>
</dbReference>
<protein>
    <submittedName>
        <fullName evidence="3">Uncharacterized protein</fullName>
    </submittedName>
</protein>
<feature type="region of interest" description="Disordered" evidence="1">
    <location>
        <begin position="87"/>
        <end position="106"/>
    </location>
</feature>
<dbReference type="EMBL" id="JBHRWN010000002">
    <property type="protein sequence ID" value="MFC3478059.1"/>
    <property type="molecule type" value="Genomic_DNA"/>
</dbReference>